<organism evidence="1">
    <name type="scientific">Anguilla anguilla</name>
    <name type="common">European freshwater eel</name>
    <name type="synonym">Muraena anguilla</name>
    <dbReference type="NCBI Taxonomy" id="7936"/>
    <lineage>
        <taxon>Eukaryota</taxon>
        <taxon>Metazoa</taxon>
        <taxon>Chordata</taxon>
        <taxon>Craniata</taxon>
        <taxon>Vertebrata</taxon>
        <taxon>Euteleostomi</taxon>
        <taxon>Actinopterygii</taxon>
        <taxon>Neopterygii</taxon>
        <taxon>Teleostei</taxon>
        <taxon>Anguilliformes</taxon>
        <taxon>Anguillidae</taxon>
        <taxon>Anguilla</taxon>
    </lineage>
</organism>
<evidence type="ECO:0000313" key="1">
    <source>
        <dbReference type="EMBL" id="JAH69932.1"/>
    </source>
</evidence>
<accession>A0A0E9UVU2</accession>
<name>A0A0E9UVU2_ANGAN</name>
<proteinExistence type="predicted"/>
<dbReference type="EMBL" id="GBXM01038645">
    <property type="protein sequence ID" value="JAH69932.1"/>
    <property type="molecule type" value="Transcribed_RNA"/>
</dbReference>
<dbReference type="AlphaFoldDB" id="A0A0E9UVU2"/>
<reference evidence="1" key="1">
    <citation type="submission" date="2014-11" db="EMBL/GenBank/DDBJ databases">
        <authorList>
            <person name="Amaro Gonzalez C."/>
        </authorList>
    </citation>
    <scope>NUCLEOTIDE SEQUENCE</scope>
</reference>
<reference evidence="1" key="2">
    <citation type="journal article" date="2015" name="Fish Shellfish Immunol.">
        <title>Early steps in the European eel (Anguilla anguilla)-Vibrio vulnificus interaction in the gills: Role of the RtxA13 toxin.</title>
        <authorList>
            <person name="Callol A."/>
            <person name="Pajuelo D."/>
            <person name="Ebbesson L."/>
            <person name="Teles M."/>
            <person name="MacKenzie S."/>
            <person name="Amaro C."/>
        </authorList>
    </citation>
    <scope>NUCLEOTIDE SEQUENCE</scope>
</reference>
<protein>
    <submittedName>
        <fullName evidence="1">Uncharacterized protein</fullName>
    </submittedName>
</protein>
<sequence length="75" mass="8581">MVRAFLFRYWHSRGQHGRGLALAHFLSKLAEDVLNVWVLLLKVQVKGSSLREGLKNVSHHEDPGFRVQCGQLDDL</sequence>